<comment type="caution">
    <text evidence="2">The sequence shown here is derived from an EMBL/GenBank/DDBJ whole genome shotgun (WGS) entry which is preliminary data.</text>
</comment>
<organism evidence="2 3">
    <name type="scientific">Aldrovandia affinis</name>
    <dbReference type="NCBI Taxonomy" id="143900"/>
    <lineage>
        <taxon>Eukaryota</taxon>
        <taxon>Metazoa</taxon>
        <taxon>Chordata</taxon>
        <taxon>Craniata</taxon>
        <taxon>Vertebrata</taxon>
        <taxon>Euteleostomi</taxon>
        <taxon>Actinopterygii</taxon>
        <taxon>Neopterygii</taxon>
        <taxon>Teleostei</taxon>
        <taxon>Notacanthiformes</taxon>
        <taxon>Halosauridae</taxon>
        <taxon>Aldrovandia</taxon>
    </lineage>
</organism>
<evidence type="ECO:0000313" key="2">
    <source>
        <dbReference type="EMBL" id="KAJ8401344.1"/>
    </source>
</evidence>
<reference evidence="2" key="1">
    <citation type="journal article" date="2023" name="Science">
        <title>Genome structures resolve the early diversification of teleost fishes.</title>
        <authorList>
            <person name="Parey E."/>
            <person name="Louis A."/>
            <person name="Montfort J."/>
            <person name="Bouchez O."/>
            <person name="Roques C."/>
            <person name="Iampietro C."/>
            <person name="Lluch J."/>
            <person name="Castinel A."/>
            <person name="Donnadieu C."/>
            <person name="Desvignes T."/>
            <person name="Floi Bucao C."/>
            <person name="Jouanno E."/>
            <person name="Wen M."/>
            <person name="Mejri S."/>
            <person name="Dirks R."/>
            <person name="Jansen H."/>
            <person name="Henkel C."/>
            <person name="Chen W.J."/>
            <person name="Zahm M."/>
            <person name="Cabau C."/>
            <person name="Klopp C."/>
            <person name="Thompson A.W."/>
            <person name="Robinson-Rechavi M."/>
            <person name="Braasch I."/>
            <person name="Lecointre G."/>
            <person name="Bobe J."/>
            <person name="Postlethwait J.H."/>
            <person name="Berthelot C."/>
            <person name="Roest Crollius H."/>
            <person name="Guiguen Y."/>
        </authorList>
    </citation>
    <scope>NUCLEOTIDE SEQUENCE</scope>
    <source>
        <strain evidence="2">NC1722</strain>
    </source>
</reference>
<accession>A0AAD7SF79</accession>
<evidence type="ECO:0000313" key="3">
    <source>
        <dbReference type="Proteomes" id="UP001221898"/>
    </source>
</evidence>
<keyword evidence="3" id="KW-1185">Reference proteome</keyword>
<protein>
    <submittedName>
        <fullName evidence="2">Uncharacterized protein</fullName>
    </submittedName>
</protein>
<name>A0AAD7SF79_9TELE</name>
<proteinExistence type="predicted"/>
<feature type="region of interest" description="Disordered" evidence="1">
    <location>
        <begin position="1"/>
        <end position="37"/>
    </location>
</feature>
<dbReference type="Proteomes" id="UP001221898">
    <property type="component" value="Unassembled WGS sequence"/>
</dbReference>
<gene>
    <name evidence="2" type="ORF">AAFF_G00385750</name>
</gene>
<dbReference type="AlphaFoldDB" id="A0AAD7SF79"/>
<dbReference type="EMBL" id="JAINUG010000071">
    <property type="protein sequence ID" value="KAJ8401344.1"/>
    <property type="molecule type" value="Genomic_DNA"/>
</dbReference>
<feature type="compositionally biased region" description="Basic and acidic residues" evidence="1">
    <location>
        <begin position="20"/>
        <end position="35"/>
    </location>
</feature>
<sequence>MQSDARDCTAPTVPSPHPALRNDGDEEGHGRRVHSDIAGTEAASSWLALAHASGSVSRAKPPAEEVCVESIAGVPLQVQRFRFSFTLSCQ</sequence>
<evidence type="ECO:0000256" key="1">
    <source>
        <dbReference type="SAM" id="MobiDB-lite"/>
    </source>
</evidence>